<feature type="non-terminal residue" evidence="2">
    <location>
        <position position="1"/>
    </location>
</feature>
<organism evidence="2">
    <name type="scientific">Salmonella newport</name>
    <dbReference type="NCBI Taxonomy" id="108619"/>
    <lineage>
        <taxon>Bacteria</taxon>
        <taxon>Pseudomonadati</taxon>
        <taxon>Pseudomonadota</taxon>
        <taxon>Gammaproteobacteria</taxon>
        <taxon>Enterobacterales</taxon>
        <taxon>Enterobacteriaceae</taxon>
        <taxon>Salmonella</taxon>
    </lineage>
</organism>
<evidence type="ECO:0000256" key="1">
    <source>
        <dbReference type="SAM" id="Phobius"/>
    </source>
</evidence>
<keyword evidence="1" id="KW-0812">Transmembrane</keyword>
<name>A0A5U9VU00_SALNE</name>
<evidence type="ECO:0000313" key="2">
    <source>
        <dbReference type="EMBL" id="EBS4549429.1"/>
    </source>
</evidence>
<reference evidence="2" key="1">
    <citation type="submission" date="2018-06" db="EMBL/GenBank/DDBJ databases">
        <authorList>
            <person name="Ashton P.M."/>
            <person name="Dallman T."/>
            <person name="Nair S."/>
            <person name="De Pinna E."/>
            <person name="Peters T."/>
            <person name="Grant K."/>
        </authorList>
    </citation>
    <scope>NUCLEOTIDE SEQUENCE [LARGE SCALE GENOMIC DNA]</scope>
    <source>
        <strain evidence="2">160804</strain>
    </source>
</reference>
<accession>A0A5U9VU00</accession>
<comment type="caution">
    <text evidence="2">The sequence shown here is derived from an EMBL/GenBank/DDBJ whole genome shotgun (WGS) entry which is preliminary data.</text>
</comment>
<feature type="transmembrane region" description="Helical" evidence="1">
    <location>
        <begin position="48"/>
        <end position="67"/>
    </location>
</feature>
<keyword evidence="1" id="KW-1133">Transmembrane helix</keyword>
<dbReference type="EMBL" id="AAGVNP010000339">
    <property type="protein sequence ID" value="EBS4549429.1"/>
    <property type="molecule type" value="Genomic_DNA"/>
</dbReference>
<proteinExistence type="predicted"/>
<sequence>KTIVTITFAQFALIFISFWWEVAGWLDDTLLKMTYDSITDFTKSVNDGWIMNIVLGTMYIAFPLVWFTTMGWTGVKIGSLVSGGIDKAGSMSQQAGAAGPKAAEGAAKAVATKGKSLMNK</sequence>
<keyword evidence="1" id="KW-0472">Membrane</keyword>
<dbReference type="AlphaFoldDB" id="A0A5U9VU00"/>
<protein>
    <submittedName>
        <fullName evidence="2">Conjugal transfer protein TraG</fullName>
    </submittedName>
</protein>
<dbReference type="Proteomes" id="UP000839885">
    <property type="component" value="Unassembled WGS sequence"/>
</dbReference>
<gene>
    <name evidence="2" type="ORF">DQK32_26840</name>
</gene>